<organism evidence="1 2">
    <name type="scientific">Pleurotus ostreatus</name>
    <name type="common">Oyster mushroom</name>
    <name type="synonym">White-rot fungus</name>
    <dbReference type="NCBI Taxonomy" id="5322"/>
    <lineage>
        <taxon>Eukaryota</taxon>
        <taxon>Fungi</taxon>
        <taxon>Dikarya</taxon>
        <taxon>Basidiomycota</taxon>
        <taxon>Agaricomycotina</taxon>
        <taxon>Agaricomycetes</taxon>
        <taxon>Agaricomycetidae</taxon>
        <taxon>Agaricales</taxon>
        <taxon>Pleurotineae</taxon>
        <taxon>Pleurotaceae</taxon>
        <taxon>Pleurotus</taxon>
    </lineage>
</organism>
<comment type="caution">
    <text evidence="1">The sequence shown here is derived from an EMBL/GenBank/DDBJ whole genome shotgun (WGS) entry which is preliminary data.</text>
</comment>
<protein>
    <submittedName>
        <fullName evidence="1">Uncharacterized protein</fullName>
    </submittedName>
</protein>
<evidence type="ECO:0000313" key="2">
    <source>
        <dbReference type="Proteomes" id="UP000623687"/>
    </source>
</evidence>
<dbReference type="GeneID" id="59375415"/>
<accession>A0A8H6ZZU4</accession>
<keyword evidence="2" id="KW-1185">Reference proteome</keyword>
<reference evidence="1" key="1">
    <citation type="submission" date="2019-07" db="EMBL/GenBank/DDBJ databases">
        <authorList>
            <person name="Palmer J.M."/>
        </authorList>
    </citation>
    <scope>NUCLEOTIDE SEQUENCE</scope>
    <source>
        <strain evidence="1">PC9</strain>
    </source>
</reference>
<dbReference type="VEuPathDB" id="FungiDB:PC9H_005597"/>
<dbReference type="Proteomes" id="UP000623687">
    <property type="component" value="Unassembled WGS sequence"/>
</dbReference>
<dbReference type="AlphaFoldDB" id="A0A8H6ZZU4"/>
<evidence type="ECO:0000313" key="1">
    <source>
        <dbReference type="EMBL" id="KAF7433636.1"/>
    </source>
</evidence>
<dbReference type="RefSeq" id="XP_036633663.1">
    <property type="nucleotide sequence ID" value="XM_036775161.1"/>
</dbReference>
<proteinExistence type="predicted"/>
<sequence length="94" mass="10584">MGNLVYLIMKPDDGYTSVNARRRNVHTPPPFNHCRVCRIASPLRDVSSIGGALSFAAVRRPFRIRFPSLSRLQSSYEQLAREGDEHEEGKKAKG</sequence>
<gene>
    <name evidence="1" type="ORF">PC9H_005597</name>
</gene>
<dbReference type="EMBL" id="JACETU010000003">
    <property type="protein sequence ID" value="KAF7433636.1"/>
    <property type="molecule type" value="Genomic_DNA"/>
</dbReference>
<name>A0A8H6ZZU4_PLEOS</name>